<name>A0A162K2Z0_9PROT</name>
<proteinExistence type="predicted"/>
<dbReference type="EMBL" id="LPZR01000200">
    <property type="protein sequence ID" value="KYO50383.1"/>
    <property type="molecule type" value="Genomic_DNA"/>
</dbReference>
<dbReference type="InterPro" id="IPR017850">
    <property type="entry name" value="Alkaline_phosphatase_core_sf"/>
</dbReference>
<dbReference type="SUPFAM" id="SSF53649">
    <property type="entry name" value="Alkaline phosphatase-like"/>
    <property type="match status" value="1"/>
</dbReference>
<evidence type="ECO:0008006" key="4">
    <source>
        <dbReference type="Google" id="ProtNLM"/>
    </source>
</evidence>
<dbReference type="GeneID" id="97242743"/>
<evidence type="ECO:0000313" key="3">
    <source>
        <dbReference type="Proteomes" id="UP000075787"/>
    </source>
</evidence>
<dbReference type="Proteomes" id="UP000075787">
    <property type="component" value="Unassembled WGS sequence"/>
</dbReference>
<keyword evidence="1" id="KW-0472">Membrane</keyword>
<dbReference type="OrthoDB" id="1376015at2"/>
<evidence type="ECO:0000313" key="2">
    <source>
        <dbReference type="EMBL" id="KYO50383.1"/>
    </source>
</evidence>
<reference evidence="2 3" key="1">
    <citation type="submission" date="2015-12" db="EMBL/GenBank/DDBJ databases">
        <title>Genome sequence of Tistrella mobilis MCCC 1A02139.</title>
        <authorList>
            <person name="Lu L."/>
            <person name="Lai Q."/>
            <person name="Shao Z."/>
            <person name="Qian P."/>
        </authorList>
    </citation>
    <scope>NUCLEOTIDE SEQUENCE [LARGE SCALE GENOMIC DNA]</scope>
    <source>
        <strain evidence="2 3">MCCC 1A02139</strain>
    </source>
</reference>
<comment type="caution">
    <text evidence="2">The sequence shown here is derived from an EMBL/GenBank/DDBJ whole genome shotgun (WGS) entry which is preliminary data.</text>
</comment>
<dbReference type="Gene3D" id="3.40.720.10">
    <property type="entry name" value="Alkaline Phosphatase, subunit A"/>
    <property type="match status" value="1"/>
</dbReference>
<organism evidence="2 3">
    <name type="scientific">Tistrella mobilis</name>
    <dbReference type="NCBI Taxonomy" id="171437"/>
    <lineage>
        <taxon>Bacteria</taxon>
        <taxon>Pseudomonadati</taxon>
        <taxon>Pseudomonadota</taxon>
        <taxon>Alphaproteobacteria</taxon>
        <taxon>Geminicoccales</taxon>
        <taxon>Geminicoccaceae</taxon>
        <taxon>Tistrella</taxon>
    </lineage>
</organism>
<feature type="transmembrane region" description="Helical" evidence="1">
    <location>
        <begin position="175"/>
        <end position="192"/>
    </location>
</feature>
<protein>
    <recommendedName>
        <fullName evidence="4">Sulfatase</fullName>
    </recommendedName>
</protein>
<dbReference type="RefSeq" id="WP_062768256.1">
    <property type="nucleotide sequence ID" value="NZ_CP121045.1"/>
</dbReference>
<keyword evidence="1" id="KW-1133">Transmembrane helix</keyword>
<accession>A0A162K2Z0</accession>
<gene>
    <name evidence="2" type="ORF">AUP44_13335</name>
</gene>
<evidence type="ECO:0000256" key="1">
    <source>
        <dbReference type="SAM" id="Phobius"/>
    </source>
</evidence>
<feature type="transmembrane region" description="Helical" evidence="1">
    <location>
        <begin position="83"/>
        <end position="101"/>
    </location>
</feature>
<dbReference type="AlphaFoldDB" id="A0A162K2Z0"/>
<feature type="transmembrane region" description="Helical" evidence="1">
    <location>
        <begin position="134"/>
        <end position="154"/>
    </location>
</feature>
<sequence length="576" mass="61465">MRPPPTSFAAGLARLLLVWILAGLLVNMPARFDAWFTPAHFRLSVEVAAVTLLALALPGGFPVTRGSGLARSPARAERWLPGFLLRLAAAGLAALVLLRGADLVAHAAAGRPLDLGRDLYLMPALWDVLAGDPARLAAVLGFWILPAVAVYLLARRGQILARRHLTGGRRPAMTVAVLGGMLALGQVVGAASQTGGPVGAGALRLAAFQADALKARARIEAELAAAVADDPAAHLPGPALFPRLRGRDVNLFFMESYGWSAHHDPRIRDAVGRRLADLGHRLDAAGFRVVSGWLDSPVVGGQSWLAHGTLLSGLTLDRQRAYDYALSAGRTTLVDLFGRAGWRTVALMPAIRETWPEAAAFGYDRVMDAAALDYRGPAFGWPTVPDQYALDRYAAEEQAPVDRPPLFLEFAMITSHHPWGPLPPLLDDWSMAGAAGGRIFETAAPPEGQPFARDTAVWAERYANALDYTLALVGRWAVERMPENALLIVVGDHQPPLVTPADAPHSVPIHVIARDAGLIRAFQAEGLTPGLTLAAEAPVRPMAAWRDLMIRATRDAVPPVAGLPSVAPGDSFENRS</sequence>
<keyword evidence="1" id="KW-0812">Transmembrane</keyword>
<feature type="transmembrane region" description="Helical" evidence="1">
    <location>
        <begin position="44"/>
        <end position="63"/>
    </location>
</feature>